<dbReference type="AlphaFoldDB" id="A0A820AV61"/>
<proteinExistence type="predicted"/>
<dbReference type="PANTHER" id="PTHR45657:SF1">
    <property type="entry name" value="CRAL-TRIO DOMAIN-CONTAINING PROTEIN YKL091C-RELATED"/>
    <property type="match status" value="1"/>
</dbReference>
<dbReference type="SUPFAM" id="SSF52087">
    <property type="entry name" value="CRAL/TRIO domain"/>
    <property type="match status" value="1"/>
</dbReference>
<protein>
    <recommendedName>
        <fullName evidence="1">CRAL-TRIO domain-containing protein</fullName>
    </recommendedName>
</protein>
<name>A0A820AV61_9BILA</name>
<evidence type="ECO:0000259" key="1">
    <source>
        <dbReference type="PROSITE" id="PS50191"/>
    </source>
</evidence>
<dbReference type="Gene3D" id="3.40.525.10">
    <property type="entry name" value="CRAL-TRIO lipid binding domain"/>
    <property type="match status" value="1"/>
</dbReference>
<dbReference type="SUPFAM" id="SSF46938">
    <property type="entry name" value="CRAL/TRIO N-terminal domain"/>
    <property type="match status" value="1"/>
</dbReference>
<accession>A0A820AV61</accession>
<dbReference type="CDD" id="cd00170">
    <property type="entry name" value="SEC14"/>
    <property type="match status" value="1"/>
</dbReference>
<dbReference type="EMBL" id="CAJOBB010007877">
    <property type="protein sequence ID" value="CAF4196431.1"/>
    <property type="molecule type" value="Genomic_DNA"/>
</dbReference>
<comment type="caution">
    <text evidence="2">The sequence shown here is derived from an EMBL/GenBank/DDBJ whole genome shotgun (WGS) entry which is preliminary data.</text>
</comment>
<dbReference type="InterPro" id="IPR051026">
    <property type="entry name" value="PI/PC_transfer"/>
</dbReference>
<sequence>MYILKFVYGDLKFRHQSYLEYKSKLELINRLNDDEGENEWQFEIYRFLRAKKWNTTQTITSILEMIQWRIDNHVDTILNDQSVISRMKLFEKLVPTAFHGHTKSYQPLYIEKTGQMNVDEILKTFTIEEMIQGYIYGLEYNCQQARDFSRQVGQHIETFAIIYDLNGMKLDIRKLLHSCKEIFYVDENYYPKRSGQTFVLNPPTVFPVIWNMIKHFLDLVTKTKIHVLRKGHETTETLLEYIDSEQLPL</sequence>
<dbReference type="InterPro" id="IPR036865">
    <property type="entry name" value="CRAL-TRIO_dom_sf"/>
</dbReference>
<dbReference type="Proteomes" id="UP000663868">
    <property type="component" value="Unassembled WGS sequence"/>
</dbReference>
<dbReference type="Pfam" id="PF00650">
    <property type="entry name" value="CRAL_TRIO"/>
    <property type="match status" value="1"/>
</dbReference>
<reference evidence="2" key="1">
    <citation type="submission" date="2021-02" db="EMBL/GenBank/DDBJ databases">
        <authorList>
            <person name="Nowell W R."/>
        </authorList>
    </citation>
    <scope>NUCLEOTIDE SEQUENCE</scope>
</reference>
<gene>
    <name evidence="2" type="ORF">KXQ929_LOCUS39837</name>
</gene>
<feature type="domain" description="CRAL-TRIO" evidence="1">
    <location>
        <begin position="86"/>
        <end position="249"/>
    </location>
</feature>
<organism evidence="2 3">
    <name type="scientific">Adineta steineri</name>
    <dbReference type="NCBI Taxonomy" id="433720"/>
    <lineage>
        <taxon>Eukaryota</taxon>
        <taxon>Metazoa</taxon>
        <taxon>Spiralia</taxon>
        <taxon>Gnathifera</taxon>
        <taxon>Rotifera</taxon>
        <taxon>Eurotatoria</taxon>
        <taxon>Bdelloidea</taxon>
        <taxon>Adinetida</taxon>
        <taxon>Adinetidae</taxon>
        <taxon>Adineta</taxon>
    </lineage>
</organism>
<dbReference type="InterPro" id="IPR036273">
    <property type="entry name" value="CRAL/TRIO_N_dom_sf"/>
</dbReference>
<dbReference type="InterPro" id="IPR001251">
    <property type="entry name" value="CRAL-TRIO_dom"/>
</dbReference>
<dbReference type="SMART" id="SM00516">
    <property type="entry name" value="SEC14"/>
    <property type="match status" value="1"/>
</dbReference>
<evidence type="ECO:0000313" key="3">
    <source>
        <dbReference type="Proteomes" id="UP000663868"/>
    </source>
</evidence>
<dbReference type="PROSITE" id="PS50191">
    <property type="entry name" value="CRAL_TRIO"/>
    <property type="match status" value="1"/>
</dbReference>
<evidence type="ECO:0000313" key="2">
    <source>
        <dbReference type="EMBL" id="CAF4196431.1"/>
    </source>
</evidence>
<dbReference type="PANTHER" id="PTHR45657">
    <property type="entry name" value="CRAL-TRIO DOMAIN-CONTAINING PROTEIN YKL091C-RELATED"/>
    <property type="match status" value="1"/>
</dbReference>